<feature type="domain" description="G-protein coupled receptors family 1 profile" evidence="11">
    <location>
        <begin position="27"/>
        <end position="292"/>
    </location>
</feature>
<feature type="transmembrane region" description="Helical" evidence="10">
    <location>
        <begin position="128"/>
        <end position="148"/>
    </location>
</feature>
<evidence type="ECO:0000256" key="5">
    <source>
        <dbReference type="ARBA" id="ARBA00023040"/>
    </source>
</evidence>
<evidence type="ECO:0000256" key="4">
    <source>
        <dbReference type="ARBA" id="ARBA00022989"/>
    </source>
</evidence>
<evidence type="ECO:0000256" key="3">
    <source>
        <dbReference type="ARBA" id="ARBA00022692"/>
    </source>
</evidence>
<comment type="subcellular location">
    <subcellularLocation>
        <location evidence="1">Membrane</location>
        <topology evidence="1">Multi-pass membrane protein</topology>
    </subcellularLocation>
</comment>
<dbReference type="PRINTS" id="PR00237">
    <property type="entry name" value="GPCRRHODOPSN"/>
</dbReference>
<dbReference type="PROSITE" id="PS00237">
    <property type="entry name" value="G_PROTEIN_RECEP_F1_1"/>
    <property type="match status" value="1"/>
</dbReference>
<organism evidence="12 13">
    <name type="scientific">Meganyctiphanes norvegica</name>
    <name type="common">Northern krill</name>
    <name type="synonym">Thysanopoda norvegica</name>
    <dbReference type="NCBI Taxonomy" id="48144"/>
    <lineage>
        <taxon>Eukaryota</taxon>
        <taxon>Metazoa</taxon>
        <taxon>Ecdysozoa</taxon>
        <taxon>Arthropoda</taxon>
        <taxon>Crustacea</taxon>
        <taxon>Multicrustacea</taxon>
        <taxon>Malacostraca</taxon>
        <taxon>Eumalacostraca</taxon>
        <taxon>Eucarida</taxon>
        <taxon>Euphausiacea</taxon>
        <taxon>Euphausiidae</taxon>
        <taxon>Meganyctiphanes</taxon>
    </lineage>
</organism>
<dbReference type="Pfam" id="PF00001">
    <property type="entry name" value="7tm_1"/>
    <property type="match status" value="1"/>
</dbReference>
<evidence type="ECO:0000256" key="1">
    <source>
        <dbReference type="ARBA" id="ARBA00004141"/>
    </source>
</evidence>
<dbReference type="GO" id="GO:0008188">
    <property type="term" value="F:neuropeptide receptor activity"/>
    <property type="evidence" value="ECO:0007669"/>
    <property type="project" value="TreeGrafter"/>
</dbReference>
<dbReference type="Proteomes" id="UP001497623">
    <property type="component" value="Unassembled WGS sequence"/>
</dbReference>
<evidence type="ECO:0000313" key="12">
    <source>
        <dbReference type="EMBL" id="CAL4066255.1"/>
    </source>
</evidence>
<evidence type="ECO:0000313" key="13">
    <source>
        <dbReference type="Proteomes" id="UP001497623"/>
    </source>
</evidence>
<gene>
    <name evidence="12" type="ORF">MNOR_LOCUS5502</name>
</gene>
<dbReference type="InterPro" id="IPR017452">
    <property type="entry name" value="GPCR_Rhodpsn_7TM"/>
</dbReference>
<keyword evidence="7 9" id="KW-0675">Receptor</keyword>
<protein>
    <recommendedName>
        <fullName evidence="11">G-protein coupled receptors family 1 profile domain-containing protein</fullName>
    </recommendedName>
</protein>
<dbReference type="SUPFAM" id="SSF81321">
    <property type="entry name" value="Family A G protein-coupled receptor-like"/>
    <property type="match status" value="1"/>
</dbReference>
<dbReference type="PANTHER" id="PTHR24243">
    <property type="entry name" value="G-PROTEIN COUPLED RECEPTOR"/>
    <property type="match status" value="1"/>
</dbReference>
<dbReference type="GO" id="GO:0005886">
    <property type="term" value="C:plasma membrane"/>
    <property type="evidence" value="ECO:0007669"/>
    <property type="project" value="TreeGrafter"/>
</dbReference>
<feature type="non-terminal residue" evidence="12">
    <location>
        <position position="360"/>
    </location>
</feature>
<evidence type="ECO:0000256" key="2">
    <source>
        <dbReference type="ARBA" id="ARBA00010663"/>
    </source>
</evidence>
<feature type="transmembrane region" description="Helical" evidence="10">
    <location>
        <begin position="231"/>
        <end position="249"/>
    </location>
</feature>
<keyword evidence="13" id="KW-1185">Reference proteome</keyword>
<proteinExistence type="inferred from homology"/>
<dbReference type="AlphaFoldDB" id="A0AAV2PWH0"/>
<evidence type="ECO:0000256" key="6">
    <source>
        <dbReference type="ARBA" id="ARBA00023136"/>
    </source>
</evidence>
<dbReference type="Gene3D" id="1.20.1070.10">
    <property type="entry name" value="Rhodopsin 7-helix transmembrane proteins"/>
    <property type="match status" value="1"/>
</dbReference>
<feature type="transmembrane region" description="Helical" evidence="10">
    <location>
        <begin position="269"/>
        <end position="295"/>
    </location>
</feature>
<name>A0AAV2PWH0_MEGNR</name>
<evidence type="ECO:0000259" key="11">
    <source>
        <dbReference type="PROSITE" id="PS50262"/>
    </source>
</evidence>
<comment type="caution">
    <text evidence="12">The sequence shown here is derived from an EMBL/GenBank/DDBJ whole genome shotgun (WGS) entry which is preliminary data.</text>
</comment>
<evidence type="ECO:0000256" key="9">
    <source>
        <dbReference type="RuleBase" id="RU000688"/>
    </source>
</evidence>
<dbReference type="PROSITE" id="PS50262">
    <property type="entry name" value="G_PROTEIN_RECEP_F1_2"/>
    <property type="match status" value="1"/>
</dbReference>
<dbReference type="PANTHER" id="PTHR24243:SF208">
    <property type="entry name" value="PYROKININ-1 RECEPTOR"/>
    <property type="match status" value="1"/>
</dbReference>
<reference evidence="12 13" key="1">
    <citation type="submission" date="2024-05" db="EMBL/GenBank/DDBJ databases">
        <authorList>
            <person name="Wallberg A."/>
        </authorList>
    </citation>
    <scope>NUCLEOTIDE SEQUENCE [LARGE SCALE GENOMIC DNA]</scope>
</reference>
<feature type="transmembrane region" description="Helical" evidence="10">
    <location>
        <begin position="181"/>
        <end position="201"/>
    </location>
</feature>
<keyword evidence="4 10" id="KW-1133">Transmembrane helix</keyword>
<feature type="transmembrane region" description="Helical" evidence="10">
    <location>
        <begin position="12"/>
        <end position="35"/>
    </location>
</feature>
<sequence>MFYMTSSSEVIAMTVIYVLISITSVIGNVTICYVISRTKAMHTPPNCYLFSMAISDLLLLITGIPNEIQWLWYPSKYIFSEALCIFRGLANETSTNASILTICAFTIERYVAVCHPLRSRTMSQLGRVIASIVFIWILGCLCAIPQAVQYGLIHYQQLTQNGIRTVADCTLTNELSAAFEISTLVFFIFPMVLITILYMLIVKELRHQAHLARVRRPLSTCTVDWEKNESIIKVLVAVVVGFFICWLPFHLQRLLAVHGDATNAVVQRLFVILTHISGVLTYTSTCINPILYHIFCSRFRKALKVIILNCFSNKSTNQGEKSSATLVEYKKTVQDTRKVDLSRSSYLNDSGTDNVAHLST</sequence>
<evidence type="ECO:0000256" key="7">
    <source>
        <dbReference type="ARBA" id="ARBA00023170"/>
    </source>
</evidence>
<keyword evidence="6 10" id="KW-0472">Membrane</keyword>
<accession>A0AAV2PWH0</accession>
<dbReference type="InterPro" id="IPR000276">
    <property type="entry name" value="GPCR_Rhodpsn"/>
</dbReference>
<evidence type="ECO:0000256" key="8">
    <source>
        <dbReference type="ARBA" id="ARBA00023224"/>
    </source>
</evidence>
<keyword evidence="8 9" id="KW-0807">Transducer</keyword>
<dbReference type="EMBL" id="CAXKWB010002138">
    <property type="protein sequence ID" value="CAL4066255.1"/>
    <property type="molecule type" value="Genomic_DNA"/>
</dbReference>
<keyword evidence="3 9" id="KW-0812">Transmembrane</keyword>
<comment type="similarity">
    <text evidence="2 9">Belongs to the G-protein coupled receptor 1 family.</text>
</comment>
<evidence type="ECO:0000256" key="10">
    <source>
        <dbReference type="SAM" id="Phobius"/>
    </source>
</evidence>
<keyword evidence="5 9" id="KW-0297">G-protein coupled receptor</keyword>